<gene>
    <name evidence="2" type="ORF">CCAP1982_LOCUS19843</name>
</gene>
<comment type="caution">
    <text evidence="2">The sequence shown here is derived from an EMBL/GenBank/DDBJ whole genome shotgun (WGS) entry which is preliminary data.</text>
</comment>
<evidence type="ECO:0000313" key="2">
    <source>
        <dbReference type="EMBL" id="CAD7011731.1"/>
    </source>
</evidence>
<dbReference type="AlphaFoldDB" id="A0A811V9V1"/>
<feature type="region of interest" description="Disordered" evidence="1">
    <location>
        <begin position="95"/>
        <end position="136"/>
    </location>
</feature>
<dbReference type="Proteomes" id="UP000606786">
    <property type="component" value="Unassembled WGS sequence"/>
</dbReference>
<keyword evidence="3" id="KW-1185">Reference proteome</keyword>
<sequence>MFFPPNDTYDVEEAMNGGIGLAGHHQHQQQHQQQQQQQHHHHEHNNTRNNNCGNGIGNVVRAANQFREFNQNLYMARRKLKRLRQRQYRRFEVPSRSVENVSGASDNGGVEGDEFISLPMGPPPTSLSLPPTVIRT</sequence>
<name>A0A811V9V1_CERCA</name>
<reference evidence="2" key="1">
    <citation type="submission" date="2020-11" db="EMBL/GenBank/DDBJ databases">
        <authorList>
            <person name="Whitehead M."/>
        </authorList>
    </citation>
    <scope>NUCLEOTIDE SEQUENCE</scope>
    <source>
        <strain evidence="2">EGII</strain>
    </source>
</reference>
<protein>
    <submittedName>
        <fullName evidence="2">(Mediterranean fruit fly) hypothetical protein</fullName>
    </submittedName>
</protein>
<accession>A0A811V9V1</accession>
<feature type="region of interest" description="Disordered" evidence="1">
    <location>
        <begin position="23"/>
        <end position="56"/>
    </location>
</feature>
<dbReference type="EMBL" id="CAJHJT010000056">
    <property type="protein sequence ID" value="CAD7011731.1"/>
    <property type="molecule type" value="Genomic_DNA"/>
</dbReference>
<evidence type="ECO:0000256" key="1">
    <source>
        <dbReference type="SAM" id="MobiDB-lite"/>
    </source>
</evidence>
<proteinExistence type="predicted"/>
<feature type="compositionally biased region" description="Low complexity" evidence="1">
    <location>
        <begin position="126"/>
        <end position="136"/>
    </location>
</feature>
<organism evidence="2 3">
    <name type="scientific">Ceratitis capitata</name>
    <name type="common">Mediterranean fruit fly</name>
    <name type="synonym">Tephritis capitata</name>
    <dbReference type="NCBI Taxonomy" id="7213"/>
    <lineage>
        <taxon>Eukaryota</taxon>
        <taxon>Metazoa</taxon>
        <taxon>Ecdysozoa</taxon>
        <taxon>Arthropoda</taxon>
        <taxon>Hexapoda</taxon>
        <taxon>Insecta</taxon>
        <taxon>Pterygota</taxon>
        <taxon>Neoptera</taxon>
        <taxon>Endopterygota</taxon>
        <taxon>Diptera</taxon>
        <taxon>Brachycera</taxon>
        <taxon>Muscomorpha</taxon>
        <taxon>Tephritoidea</taxon>
        <taxon>Tephritidae</taxon>
        <taxon>Ceratitis</taxon>
        <taxon>Ceratitis</taxon>
    </lineage>
</organism>
<evidence type="ECO:0000313" key="3">
    <source>
        <dbReference type="Proteomes" id="UP000606786"/>
    </source>
</evidence>